<dbReference type="eggNOG" id="COG2207">
    <property type="taxonomic scope" value="Bacteria"/>
</dbReference>
<dbReference type="OrthoDB" id="4480133at2"/>
<organism evidence="5 6">
    <name type="scientific">Pedobacter antarcticus 4BY</name>
    <dbReference type="NCBI Taxonomy" id="1358423"/>
    <lineage>
        <taxon>Bacteria</taxon>
        <taxon>Pseudomonadati</taxon>
        <taxon>Bacteroidota</taxon>
        <taxon>Sphingobacteriia</taxon>
        <taxon>Sphingobacteriales</taxon>
        <taxon>Sphingobacteriaceae</taxon>
        <taxon>Pedobacter</taxon>
    </lineage>
</organism>
<accession>A0A081PD01</accession>
<dbReference type="Proteomes" id="UP000028007">
    <property type="component" value="Unassembled WGS sequence"/>
</dbReference>
<name>A0A081PD01_9SPHI</name>
<dbReference type="EMBL" id="JNFF01000111">
    <property type="protein sequence ID" value="KEQ28574.1"/>
    <property type="molecule type" value="Genomic_DNA"/>
</dbReference>
<dbReference type="AlphaFoldDB" id="A0A081PD01"/>
<evidence type="ECO:0000259" key="4">
    <source>
        <dbReference type="PROSITE" id="PS01124"/>
    </source>
</evidence>
<dbReference type="PROSITE" id="PS01124">
    <property type="entry name" value="HTH_ARAC_FAMILY_2"/>
    <property type="match status" value="1"/>
</dbReference>
<keyword evidence="1" id="KW-0805">Transcription regulation</keyword>
<dbReference type="InterPro" id="IPR054015">
    <property type="entry name" value="ExsA-like_N"/>
</dbReference>
<evidence type="ECO:0000256" key="2">
    <source>
        <dbReference type="ARBA" id="ARBA00023125"/>
    </source>
</evidence>
<dbReference type="PANTHER" id="PTHR43280">
    <property type="entry name" value="ARAC-FAMILY TRANSCRIPTIONAL REGULATOR"/>
    <property type="match status" value="1"/>
</dbReference>
<dbReference type="Pfam" id="PF22200">
    <property type="entry name" value="ExsA_N"/>
    <property type="match status" value="1"/>
</dbReference>
<keyword evidence="3" id="KW-0804">Transcription</keyword>
<gene>
    <name evidence="5" type="ORF">N180_12280</name>
</gene>
<feature type="domain" description="HTH araC/xylS-type" evidence="4">
    <location>
        <begin position="169"/>
        <end position="264"/>
    </location>
</feature>
<dbReference type="GO" id="GO:0003700">
    <property type="term" value="F:DNA-binding transcription factor activity"/>
    <property type="evidence" value="ECO:0007669"/>
    <property type="project" value="InterPro"/>
</dbReference>
<keyword evidence="6" id="KW-1185">Reference proteome</keyword>
<dbReference type="Gene3D" id="1.10.10.60">
    <property type="entry name" value="Homeodomain-like"/>
    <property type="match status" value="1"/>
</dbReference>
<protein>
    <submittedName>
        <fullName evidence="5">AraC family transcriptional regulator</fullName>
    </submittedName>
</protein>
<evidence type="ECO:0000256" key="3">
    <source>
        <dbReference type="ARBA" id="ARBA00023163"/>
    </source>
</evidence>
<proteinExistence type="predicted"/>
<reference evidence="5 6" key="1">
    <citation type="journal article" date="1992" name="Int. J. Syst. Bacteriol.">
        <title>Sphingobacterium antarcticus sp. nov. a Psychrotrophic Bacterium from the Soils of Schirmacher Oasis, Antarctica.</title>
        <authorList>
            <person name="Shivaji S."/>
            <person name="Ray M.K."/>
            <person name="Rao N.S."/>
            <person name="Saiserr L."/>
            <person name="Jagannadham M.V."/>
            <person name="Kumar G.S."/>
            <person name="Reddy G."/>
            <person name="Bhargava P.M."/>
        </authorList>
    </citation>
    <scope>NUCLEOTIDE SEQUENCE [LARGE SCALE GENOMIC DNA]</scope>
    <source>
        <strain evidence="5 6">4BY</strain>
    </source>
</reference>
<evidence type="ECO:0000256" key="1">
    <source>
        <dbReference type="ARBA" id="ARBA00023015"/>
    </source>
</evidence>
<keyword evidence="2" id="KW-0238">DNA-binding</keyword>
<dbReference type="GO" id="GO:0043565">
    <property type="term" value="F:sequence-specific DNA binding"/>
    <property type="evidence" value="ECO:0007669"/>
    <property type="project" value="InterPro"/>
</dbReference>
<dbReference type="RefSeq" id="WP_037443886.1">
    <property type="nucleotide sequence ID" value="NZ_JNFF01000111.1"/>
</dbReference>
<dbReference type="InterPro" id="IPR009057">
    <property type="entry name" value="Homeodomain-like_sf"/>
</dbReference>
<dbReference type="PANTHER" id="PTHR43280:SF2">
    <property type="entry name" value="HTH-TYPE TRANSCRIPTIONAL REGULATOR EXSA"/>
    <property type="match status" value="1"/>
</dbReference>
<dbReference type="InterPro" id="IPR018060">
    <property type="entry name" value="HTH_AraC"/>
</dbReference>
<dbReference type="Pfam" id="PF12833">
    <property type="entry name" value="HTH_18"/>
    <property type="match status" value="1"/>
</dbReference>
<evidence type="ECO:0000313" key="5">
    <source>
        <dbReference type="EMBL" id="KEQ28574.1"/>
    </source>
</evidence>
<comment type="caution">
    <text evidence="5">The sequence shown here is derived from an EMBL/GenBank/DDBJ whole genome shotgun (WGS) entry which is preliminary data.</text>
</comment>
<dbReference type="SMART" id="SM00342">
    <property type="entry name" value="HTH_ARAC"/>
    <property type="match status" value="1"/>
</dbReference>
<sequence length="264" mass="30476">MSTVQDLSGIVYSCYTEVSRAGEQFIEEHGLSYIVSGNLEAFDGEKTHRFNTGEIILYKKNTLAKFVKQPAENKPFESVSLLLDKDILWAYNEARGSYKANPSKELSPFYTIRPDKLSVNYFKSLHALFEEKIPDELITLKKQEAVILLLRSNPALKDVLFDFSMPGKIDLEAFMNQNYKFNVPLPRLAYLTGRSLASFKRDFEKTYHMSPNRWMQNKRLHEAHFLLSEKKMKPIEVFSNVGFETLSHFSYAFKQQFGINPSAI</sequence>
<dbReference type="SUPFAM" id="SSF46689">
    <property type="entry name" value="Homeodomain-like"/>
    <property type="match status" value="1"/>
</dbReference>
<evidence type="ECO:0000313" key="6">
    <source>
        <dbReference type="Proteomes" id="UP000028007"/>
    </source>
</evidence>